<keyword evidence="7" id="KW-0285">Flavoprotein</keyword>
<comment type="pathway">
    <text evidence="4">Cofactor metabolism; pyridoxal 5'-phosphate salvage; pyridoxal 5'-phosphate from pyridoxine 5'-phosphate: step 1/1.</text>
</comment>
<keyword evidence="9" id="KW-0560">Oxidoreductase</keyword>
<dbReference type="InterPro" id="IPR011576">
    <property type="entry name" value="Pyridox_Oxase_N"/>
</dbReference>
<dbReference type="Pfam" id="PF01243">
    <property type="entry name" value="PNPOx_N"/>
    <property type="match status" value="1"/>
</dbReference>
<evidence type="ECO:0000256" key="3">
    <source>
        <dbReference type="ARBA" id="ARBA00004738"/>
    </source>
</evidence>
<evidence type="ECO:0000313" key="13">
    <source>
        <dbReference type="EMBL" id="NXC49211.1"/>
    </source>
</evidence>
<dbReference type="EMBL" id="WBMW01005349">
    <property type="protein sequence ID" value="NXC49211.1"/>
    <property type="molecule type" value="Genomic_DNA"/>
</dbReference>
<evidence type="ECO:0000313" key="14">
    <source>
        <dbReference type="Proteomes" id="UP000613066"/>
    </source>
</evidence>
<dbReference type="GO" id="GO:0010181">
    <property type="term" value="F:FMN binding"/>
    <property type="evidence" value="ECO:0007669"/>
    <property type="project" value="InterPro"/>
</dbReference>
<feature type="domain" description="Pyridoxine 5'-phosphate oxidase dimerisation C-terminal" evidence="12">
    <location>
        <begin position="137"/>
        <end position="191"/>
    </location>
</feature>
<dbReference type="PANTHER" id="PTHR10851:SF0">
    <property type="entry name" value="PYRIDOXINE-5'-PHOSPHATE OXIDASE"/>
    <property type="match status" value="1"/>
</dbReference>
<sequence length="191" mass="21560">VCARAAAVAMDLGPLRTRYRGDEEAFEEQHLASRHPVEQFAAWFSEAARCPAVGEANAMCLATCGRDGRPSARMVLLKGFGRDGFRFFTNYESRKGKETGIPTVPAPPAPSPQYLRKKNAELEERYRDVTVPKPPYWGGYILQPEVMEFWQGQTNRLHDRIVFRRPRDGAEPPGPMTHPGEDGWVFERLSP</sequence>
<dbReference type="UniPathway" id="UPA01068">
    <property type="reaction ID" value="UER00304"/>
</dbReference>
<dbReference type="PANTHER" id="PTHR10851">
    <property type="entry name" value="PYRIDOXINE-5-PHOSPHATE OXIDASE"/>
    <property type="match status" value="1"/>
</dbReference>
<dbReference type="GO" id="GO:0008615">
    <property type="term" value="P:pyridoxine biosynthetic process"/>
    <property type="evidence" value="ECO:0007669"/>
    <property type="project" value="InterPro"/>
</dbReference>
<feature type="domain" description="Pyridoxamine 5'-phosphate oxidase N-terminal" evidence="11">
    <location>
        <begin position="54"/>
        <end position="97"/>
    </location>
</feature>
<feature type="region of interest" description="Disordered" evidence="10">
    <location>
        <begin position="166"/>
        <end position="191"/>
    </location>
</feature>
<proteinExistence type="inferred from homology"/>
<evidence type="ECO:0000259" key="12">
    <source>
        <dbReference type="Pfam" id="PF10590"/>
    </source>
</evidence>
<feature type="non-terminal residue" evidence="13">
    <location>
        <position position="191"/>
    </location>
</feature>
<dbReference type="OrthoDB" id="303614at2759"/>
<protein>
    <recommendedName>
        <fullName evidence="6">pyridoxal 5'-phosphate synthase</fullName>
        <ecNumber evidence="6">1.4.3.5</ecNumber>
    </recommendedName>
</protein>
<dbReference type="Gene3D" id="2.30.110.10">
    <property type="entry name" value="Electron Transport, Fmn-binding Protein, Chain A"/>
    <property type="match status" value="2"/>
</dbReference>
<organism evidence="13 14">
    <name type="scientific">Penelope pileata</name>
    <dbReference type="NCBI Taxonomy" id="1118817"/>
    <lineage>
        <taxon>Eukaryota</taxon>
        <taxon>Metazoa</taxon>
        <taxon>Chordata</taxon>
        <taxon>Craniata</taxon>
        <taxon>Vertebrata</taxon>
        <taxon>Euteleostomi</taxon>
        <taxon>Archelosauria</taxon>
        <taxon>Archosauria</taxon>
        <taxon>Dinosauria</taxon>
        <taxon>Saurischia</taxon>
        <taxon>Theropoda</taxon>
        <taxon>Coelurosauria</taxon>
        <taxon>Aves</taxon>
        <taxon>Neognathae</taxon>
        <taxon>Galloanserae</taxon>
        <taxon>Galliformes</taxon>
        <taxon>Cracidae</taxon>
        <taxon>Penelope</taxon>
    </lineage>
</organism>
<dbReference type="AlphaFoldDB" id="A0A851P470"/>
<accession>A0A851P470</accession>
<evidence type="ECO:0000256" key="8">
    <source>
        <dbReference type="ARBA" id="ARBA00022643"/>
    </source>
</evidence>
<dbReference type="PIRSF" id="PIRSF000190">
    <property type="entry name" value="Pyd_amn-ph_oxd"/>
    <property type="match status" value="1"/>
</dbReference>
<name>A0A851P470_9GALL</name>
<keyword evidence="8" id="KW-0288">FMN</keyword>
<evidence type="ECO:0000256" key="7">
    <source>
        <dbReference type="ARBA" id="ARBA00022630"/>
    </source>
</evidence>
<dbReference type="Pfam" id="PF10590">
    <property type="entry name" value="PNP_phzG_C"/>
    <property type="match status" value="1"/>
</dbReference>
<dbReference type="EC" id="1.4.3.5" evidence="6"/>
<gene>
    <name evidence="13" type="primary">Pnpo</name>
    <name evidence="13" type="ORF">PENPIL_R15208</name>
</gene>
<evidence type="ECO:0000256" key="5">
    <source>
        <dbReference type="ARBA" id="ARBA00007301"/>
    </source>
</evidence>
<comment type="pathway">
    <text evidence="3">Cofactor metabolism; pyridoxal 5'-phosphate salvage; pyridoxal 5'-phosphate from pyridoxamine 5'-phosphate: step 1/1.</text>
</comment>
<dbReference type="InterPro" id="IPR012349">
    <property type="entry name" value="Split_barrel_FMN-bd"/>
</dbReference>
<evidence type="ECO:0000259" key="11">
    <source>
        <dbReference type="Pfam" id="PF01243"/>
    </source>
</evidence>
<evidence type="ECO:0000256" key="2">
    <source>
        <dbReference type="ARBA" id="ARBA00003691"/>
    </source>
</evidence>
<comment type="function">
    <text evidence="2">Catalyzes the oxidation of either pyridoxine 5'-phosphate (PNP) or pyridoxamine 5'-phosphate (PMP) into pyridoxal 5'-phosphate (PLP).</text>
</comment>
<evidence type="ECO:0000256" key="10">
    <source>
        <dbReference type="SAM" id="MobiDB-lite"/>
    </source>
</evidence>
<evidence type="ECO:0000256" key="9">
    <source>
        <dbReference type="ARBA" id="ARBA00023002"/>
    </source>
</evidence>
<dbReference type="Proteomes" id="UP000613066">
    <property type="component" value="Unassembled WGS sequence"/>
</dbReference>
<evidence type="ECO:0000256" key="4">
    <source>
        <dbReference type="ARBA" id="ARBA00005037"/>
    </source>
</evidence>
<dbReference type="SUPFAM" id="SSF50475">
    <property type="entry name" value="FMN-binding split barrel"/>
    <property type="match status" value="1"/>
</dbReference>
<comment type="caution">
    <text evidence="13">The sequence shown here is derived from an EMBL/GenBank/DDBJ whole genome shotgun (WGS) entry which is preliminary data.</text>
</comment>
<dbReference type="PROSITE" id="PS01064">
    <property type="entry name" value="PYRIDOX_OXIDASE"/>
    <property type="match status" value="1"/>
</dbReference>
<evidence type="ECO:0000256" key="1">
    <source>
        <dbReference type="ARBA" id="ARBA00001917"/>
    </source>
</evidence>
<reference evidence="13" key="1">
    <citation type="submission" date="2019-09" db="EMBL/GenBank/DDBJ databases">
        <title>Bird 10,000 Genomes (B10K) Project - Family phase.</title>
        <authorList>
            <person name="Zhang G."/>
        </authorList>
    </citation>
    <scope>NUCLEOTIDE SEQUENCE</scope>
    <source>
        <strain evidence="13">B10K-DU-001-08</strain>
        <tissue evidence="13">Muscle</tissue>
    </source>
</reference>
<dbReference type="InterPro" id="IPR000659">
    <property type="entry name" value="Pyridox_Oxase"/>
</dbReference>
<feature type="non-terminal residue" evidence="13">
    <location>
        <position position="1"/>
    </location>
</feature>
<keyword evidence="14" id="KW-1185">Reference proteome</keyword>
<comment type="cofactor">
    <cofactor evidence="1">
        <name>FMN</name>
        <dbReference type="ChEBI" id="CHEBI:58210"/>
    </cofactor>
</comment>
<evidence type="ECO:0000256" key="6">
    <source>
        <dbReference type="ARBA" id="ARBA00012801"/>
    </source>
</evidence>
<dbReference type="InterPro" id="IPR019576">
    <property type="entry name" value="Pyridoxamine_oxidase_dimer_C"/>
</dbReference>
<comment type="similarity">
    <text evidence="5">Belongs to the pyridoxamine 5'-phosphate oxidase family.</text>
</comment>
<dbReference type="InterPro" id="IPR019740">
    <property type="entry name" value="Pyridox_Oxase_CS"/>
</dbReference>
<dbReference type="GO" id="GO:0004733">
    <property type="term" value="F:pyridoxamine phosphate oxidase activity"/>
    <property type="evidence" value="ECO:0007669"/>
    <property type="project" value="UniProtKB-EC"/>
</dbReference>